<dbReference type="Gene3D" id="2.40.240.10">
    <property type="entry name" value="Ribosomal Protein L25, Chain P"/>
    <property type="match status" value="1"/>
</dbReference>
<keyword evidence="3 5" id="KW-0689">Ribosomal protein</keyword>
<dbReference type="GO" id="GO:0022625">
    <property type="term" value="C:cytosolic large ribosomal subunit"/>
    <property type="evidence" value="ECO:0007669"/>
    <property type="project" value="TreeGrafter"/>
</dbReference>
<evidence type="ECO:0000256" key="6">
    <source>
        <dbReference type="SAM" id="MobiDB-lite"/>
    </source>
</evidence>
<dbReference type="GO" id="GO:0008097">
    <property type="term" value="F:5S rRNA binding"/>
    <property type="evidence" value="ECO:0007669"/>
    <property type="project" value="InterPro"/>
</dbReference>
<dbReference type="InterPro" id="IPR020056">
    <property type="entry name" value="Rbsml_bL25/Gln-tRNA_synth_N"/>
</dbReference>
<comment type="subunit">
    <text evidence="5">Part of the 50S ribosomal subunit; part of the 5S rRNA/L5/L18/L25 subcomplex. Contacts the 5S rRNA. Binds to the 5S rRNA independently of L5 and L18.</text>
</comment>
<dbReference type="Pfam" id="PF14693">
    <property type="entry name" value="Ribosomal_TL5_C"/>
    <property type="match status" value="1"/>
</dbReference>
<comment type="caution">
    <text evidence="9">The sequence shown here is derived from an EMBL/GenBank/DDBJ whole genome shotgun (WGS) entry which is preliminary data.</text>
</comment>
<evidence type="ECO:0000259" key="8">
    <source>
        <dbReference type="Pfam" id="PF14693"/>
    </source>
</evidence>
<evidence type="ECO:0000313" key="10">
    <source>
        <dbReference type="Proteomes" id="UP000176988"/>
    </source>
</evidence>
<gene>
    <name evidence="5" type="primary">rplY</name>
    <name evidence="5" type="synonym">ctc</name>
    <name evidence="9" type="ORF">A2480_01260</name>
</gene>
<name>A0A1F7WDC0_9BACT</name>
<dbReference type="Pfam" id="PF01386">
    <property type="entry name" value="Ribosomal_L25p"/>
    <property type="match status" value="1"/>
</dbReference>
<evidence type="ECO:0000313" key="9">
    <source>
        <dbReference type="EMBL" id="OGM00821.1"/>
    </source>
</evidence>
<dbReference type="PANTHER" id="PTHR33284">
    <property type="entry name" value="RIBOSOMAL PROTEIN L25/GLN-TRNA SYNTHETASE, ANTI-CODON-BINDING DOMAIN-CONTAINING PROTEIN"/>
    <property type="match status" value="1"/>
</dbReference>
<dbReference type="NCBIfam" id="TIGR00731">
    <property type="entry name" value="bL25_bact_ctc"/>
    <property type="match status" value="1"/>
</dbReference>
<proteinExistence type="inferred from homology"/>
<protein>
    <recommendedName>
        <fullName evidence="5">Large ribosomal subunit protein bL25</fullName>
    </recommendedName>
    <alternativeName>
        <fullName evidence="5">General stress protein CTC</fullName>
    </alternativeName>
</protein>
<dbReference type="Gene3D" id="2.170.120.20">
    <property type="entry name" value="Ribosomal protein L25, beta domain"/>
    <property type="match status" value="1"/>
</dbReference>
<dbReference type="CDD" id="cd00495">
    <property type="entry name" value="Ribosomal_L25_TL5_CTC"/>
    <property type="match status" value="1"/>
</dbReference>
<feature type="region of interest" description="Disordered" evidence="6">
    <location>
        <begin position="188"/>
        <end position="219"/>
    </location>
</feature>
<dbReference type="InterPro" id="IPR020930">
    <property type="entry name" value="Ribosomal_uL5_bac-type"/>
</dbReference>
<sequence>METFKLNASIRERTGNQVGALRREGLVPAVVYANGIDSINLSLNGRELEKIYSEAGESSLVELSIDGQSPRMVVIKSVQHGPLRSDIIHVDLVEVKMGEKMEIYVEFEFVGESPAIKASGGMLGRSMDGVDVRCLPKDLVQNIQIDLGLLKNVGDVIHIKDLVVPEGFEILAEPDDVIATASAAEEVEEETITTPADVESVQVVGKGGDKDKQEESGKS</sequence>
<comment type="similarity">
    <text evidence="5">Belongs to the bacterial ribosomal protein bL25 family. CTC subfamily.</text>
</comment>
<dbReference type="STRING" id="1802424.A2480_01260"/>
<dbReference type="Proteomes" id="UP000176988">
    <property type="component" value="Unassembled WGS sequence"/>
</dbReference>
<evidence type="ECO:0000256" key="5">
    <source>
        <dbReference type="HAMAP-Rule" id="MF_01334"/>
    </source>
</evidence>
<comment type="function">
    <text evidence="5">This is one of the proteins that binds to the 5S RNA in the ribosome where it forms part of the central protuberance.</text>
</comment>
<evidence type="ECO:0000256" key="1">
    <source>
        <dbReference type="ARBA" id="ARBA00022730"/>
    </source>
</evidence>
<dbReference type="PANTHER" id="PTHR33284:SF1">
    <property type="entry name" value="RIBOSOMAL PROTEIN L25_GLN-TRNA SYNTHETASE, ANTI-CODON-BINDING DOMAIN-CONTAINING PROTEIN"/>
    <property type="match status" value="1"/>
</dbReference>
<dbReference type="EMBL" id="MGFG01000023">
    <property type="protein sequence ID" value="OGM00821.1"/>
    <property type="molecule type" value="Genomic_DNA"/>
</dbReference>
<keyword evidence="1 5" id="KW-0699">rRNA-binding</keyword>
<evidence type="ECO:0000256" key="2">
    <source>
        <dbReference type="ARBA" id="ARBA00022884"/>
    </source>
</evidence>
<dbReference type="InterPro" id="IPR020057">
    <property type="entry name" value="Ribosomal_bL25_b-dom"/>
</dbReference>
<dbReference type="SUPFAM" id="SSF50715">
    <property type="entry name" value="Ribosomal protein L25-like"/>
    <property type="match status" value="1"/>
</dbReference>
<evidence type="ECO:0000259" key="7">
    <source>
        <dbReference type="Pfam" id="PF01386"/>
    </source>
</evidence>
<reference evidence="9 10" key="1">
    <citation type="journal article" date="2016" name="Nat. Commun.">
        <title>Thousands of microbial genomes shed light on interconnected biogeochemical processes in an aquifer system.</title>
        <authorList>
            <person name="Anantharaman K."/>
            <person name="Brown C.T."/>
            <person name="Hug L.A."/>
            <person name="Sharon I."/>
            <person name="Castelle C.J."/>
            <person name="Probst A.J."/>
            <person name="Thomas B.C."/>
            <person name="Singh A."/>
            <person name="Wilkins M.J."/>
            <person name="Karaoz U."/>
            <person name="Brodie E.L."/>
            <person name="Williams K.H."/>
            <person name="Hubbard S.S."/>
            <person name="Banfield J.F."/>
        </authorList>
    </citation>
    <scope>NUCLEOTIDE SEQUENCE [LARGE SCALE GENOMIC DNA]</scope>
</reference>
<evidence type="ECO:0000256" key="4">
    <source>
        <dbReference type="ARBA" id="ARBA00023274"/>
    </source>
</evidence>
<dbReference type="InterPro" id="IPR011035">
    <property type="entry name" value="Ribosomal_bL25/Gln-tRNA_synth"/>
</dbReference>
<accession>A0A1F7WDC0</accession>
<dbReference type="HAMAP" id="MF_01334">
    <property type="entry name" value="Ribosomal_bL25_CTC"/>
    <property type="match status" value="1"/>
</dbReference>
<dbReference type="AlphaFoldDB" id="A0A1F7WDC0"/>
<feature type="domain" description="Large ribosomal subunit protein bL25 L25" evidence="7">
    <location>
        <begin position="6"/>
        <end position="92"/>
    </location>
</feature>
<dbReference type="InterPro" id="IPR029751">
    <property type="entry name" value="Ribosomal_L25_dom"/>
</dbReference>
<organism evidence="9 10">
    <name type="scientific">Candidatus Uhrbacteria bacterium RIFOXYC2_FULL_47_19</name>
    <dbReference type="NCBI Taxonomy" id="1802424"/>
    <lineage>
        <taxon>Bacteria</taxon>
        <taxon>Candidatus Uhriibacteriota</taxon>
    </lineage>
</organism>
<dbReference type="GO" id="GO:0003735">
    <property type="term" value="F:structural constituent of ribosome"/>
    <property type="evidence" value="ECO:0007669"/>
    <property type="project" value="InterPro"/>
</dbReference>
<keyword evidence="2 5" id="KW-0694">RNA-binding</keyword>
<feature type="compositionally biased region" description="Basic and acidic residues" evidence="6">
    <location>
        <begin position="207"/>
        <end position="219"/>
    </location>
</feature>
<keyword evidence="4 5" id="KW-0687">Ribonucleoprotein</keyword>
<evidence type="ECO:0000256" key="3">
    <source>
        <dbReference type="ARBA" id="ARBA00022980"/>
    </source>
</evidence>
<dbReference type="InterPro" id="IPR037121">
    <property type="entry name" value="Ribosomal_bL25_C"/>
</dbReference>
<dbReference type="InterPro" id="IPR001021">
    <property type="entry name" value="Ribosomal_bL25_long"/>
</dbReference>
<feature type="domain" description="Large ribosomal subunit protein bL25 beta" evidence="8">
    <location>
        <begin position="100"/>
        <end position="184"/>
    </location>
</feature>
<dbReference type="GO" id="GO:0006412">
    <property type="term" value="P:translation"/>
    <property type="evidence" value="ECO:0007669"/>
    <property type="project" value="UniProtKB-UniRule"/>
</dbReference>